<dbReference type="PANTHER" id="PTHR37784">
    <property type="entry name" value="PROTEIN MSN1"/>
    <property type="match status" value="1"/>
</dbReference>
<keyword evidence="5" id="KW-1185">Reference proteome</keyword>
<dbReference type="EMBL" id="KV454013">
    <property type="protein sequence ID" value="ODV96456.1"/>
    <property type="molecule type" value="Genomic_DNA"/>
</dbReference>
<dbReference type="Proteomes" id="UP000094236">
    <property type="component" value="Unassembled WGS sequence"/>
</dbReference>
<feature type="compositionally biased region" description="Basic and acidic residues" evidence="2">
    <location>
        <begin position="47"/>
        <end position="58"/>
    </location>
</feature>
<feature type="compositionally biased region" description="Polar residues" evidence="2">
    <location>
        <begin position="74"/>
        <end position="83"/>
    </location>
</feature>
<sequence length="506" mass="55854">MSSTGDQAASELLYKLSSLMNIGNANISTVKLADFFRLFQQQQDNMRQAERVRAQQKGDEDENDENDGNGNGDVNMNRNQNETESIRGVVEEEKEEGEASGGGGGASSGVSGAGEASEANVENEKIENTYEGREVSANKNISSGRNIPTTVSVLGKLRVLSTELSHTKLELSATRKDMEMTAANLAVIRSELQQSRNDLQQSRIEVQQSRIESQHTRLDLQQFKVESRDNIKDLNTKLDQLINMGSNNFSGLFQTIADGLDEYIKNGEFSTGSGGTTGTTGSAGASAYVTGAENTSFIKPSLIPRKRRSLDYSQPSTRSPSPSAQNSYRQGSEEPVHHKSNSTTSTNTNTNVNTNANASKKPQREPMYRLIRGTDSIKTIWEEYAHGINGGPAIRDLESRYQHRWRDDKERSILGHRKKIYAMIEKAIENGMEEKEAVDYLDNYLTNEYGEKKSFAWLFENVPEALAVVVVETAVAPAAAPFVAPFVAGENAPFSKIFKFFRGLQF</sequence>
<accession>A0A1E4TXI0</accession>
<organism evidence="4 5">
    <name type="scientific">Pachysolen tannophilus NRRL Y-2460</name>
    <dbReference type="NCBI Taxonomy" id="669874"/>
    <lineage>
        <taxon>Eukaryota</taxon>
        <taxon>Fungi</taxon>
        <taxon>Dikarya</taxon>
        <taxon>Ascomycota</taxon>
        <taxon>Saccharomycotina</taxon>
        <taxon>Pichiomycetes</taxon>
        <taxon>Pachysolenaceae</taxon>
        <taxon>Pachysolen</taxon>
    </lineage>
</organism>
<feature type="compositionally biased region" description="Low complexity" evidence="2">
    <location>
        <begin position="108"/>
        <end position="119"/>
    </location>
</feature>
<name>A0A1E4TXI0_PACTA</name>
<gene>
    <name evidence="4" type="ORF">PACTADRAFT_16588</name>
</gene>
<dbReference type="GO" id="GO:0000981">
    <property type="term" value="F:DNA-binding transcription factor activity, RNA polymerase II-specific"/>
    <property type="evidence" value="ECO:0007669"/>
    <property type="project" value="TreeGrafter"/>
</dbReference>
<proteinExistence type="predicted"/>
<reference evidence="5" key="1">
    <citation type="submission" date="2016-05" db="EMBL/GenBank/DDBJ databases">
        <title>Comparative genomics of biotechnologically important yeasts.</title>
        <authorList>
            <consortium name="DOE Joint Genome Institute"/>
            <person name="Riley R."/>
            <person name="Haridas S."/>
            <person name="Wolfe K.H."/>
            <person name="Lopes M.R."/>
            <person name="Hittinger C.T."/>
            <person name="Goker M."/>
            <person name="Salamov A."/>
            <person name="Wisecaver J."/>
            <person name="Long T.M."/>
            <person name="Aerts A.L."/>
            <person name="Barry K."/>
            <person name="Choi C."/>
            <person name="Clum A."/>
            <person name="Coughlan A.Y."/>
            <person name="Deshpande S."/>
            <person name="Douglass A.P."/>
            <person name="Hanson S.J."/>
            <person name="Klenk H.-P."/>
            <person name="Labutti K."/>
            <person name="Lapidus A."/>
            <person name="Lindquist E."/>
            <person name="Lipzen A."/>
            <person name="Meier-Kolthoff J.P."/>
            <person name="Ohm R.A."/>
            <person name="Otillar R.P."/>
            <person name="Pangilinan J."/>
            <person name="Peng Y."/>
            <person name="Rokas A."/>
            <person name="Rosa C.A."/>
            <person name="Scheuner C."/>
            <person name="Sibirny A.A."/>
            <person name="Slot J.C."/>
            <person name="Stielow J.B."/>
            <person name="Sun H."/>
            <person name="Kurtzman C.P."/>
            <person name="Blackwell M."/>
            <person name="Grigoriev I.V."/>
            <person name="Jeffries T.W."/>
        </authorList>
    </citation>
    <scope>NUCLEOTIDE SEQUENCE [LARGE SCALE GENOMIC DNA]</scope>
    <source>
        <strain evidence="5">NRRL Y-2460</strain>
    </source>
</reference>
<dbReference type="OrthoDB" id="428577at2759"/>
<protein>
    <recommendedName>
        <fullName evidence="3">Transcription activator GCR1-like domain-containing protein</fullName>
    </recommendedName>
</protein>
<feature type="compositionally biased region" description="Low complexity" evidence="2">
    <location>
        <begin position="341"/>
        <end position="359"/>
    </location>
</feature>
<feature type="domain" description="Transcription activator GCR1-like" evidence="3">
    <location>
        <begin position="368"/>
        <end position="444"/>
    </location>
</feature>
<dbReference type="InterPro" id="IPR022210">
    <property type="entry name" value="TF_GCR1-like"/>
</dbReference>
<dbReference type="STRING" id="669874.A0A1E4TXI0"/>
<keyword evidence="1" id="KW-0175">Coiled coil</keyword>
<feature type="coiled-coil region" evidence="1">
    <location>
        <begin position="185"/>
        <end position="244"/>
    </location>
</feature>
<feature type="compositionally biased region" description="Polar residues" evidence="2">
    <location>
        <begin position="311"/>
        <end position="330"/>
    </location>
</feature>
<evidence type="ECO:0000313" key="5">
    <source>
        <dbReference type="Proteomes" id="UP000094236"/>
    </source>
</evidence>
<evidence type="ECO:0000259" key="3">
    <source>
        <dbReference type="Pfam" id="PF12550"/>
    </source>
</evidence>
<feature type="compositionally biased region" description="Basic and acidic residues" evidence="2">
    <location>
        <begin position="122"/>
        <end position="131"/>
    </location>
</feature>
<evidence type="ECO:0000256" key="2">
    <source>
        <dbReference type="SAM" id="MobiDB-lite"/>
    </source>
</evidence>
<evidence type="ECO:0000256" key="1">
    <source>
        <dbReference type="SAM" id="Coils"/>
    </source>
</evidence>
<dbReference type="Pfam" id="PF12550">
    <property type="entry name" value="GCR1_C"/>
    <property type="match status" value="1"/>
</dbReference>
<feature type="region of interest" description="Disordered" evidence="2">
    <location>
        <begin position="299"/>
        <end position="367"/>
    </location>
</feature>
<dbReference type="PANTHER" id="PTHR37784:SF2">
    <property type="entry name" value="HIGH-OSMOLARITY-INDUCED TRANSCRIPTION PROTEIN 1"/>
    <property type="match status" value="1"/>
</dbReference>
<evidence type="ECO:0000313" key="4">
    <source>
        <dbReference type="EMBL" id="ODV96456.1"/>
    </source>
</evidence>
<dbReference type="InterPro" id="IPR052146">
    <property type="entry name" value="HOT1"/>
</dbReference>
<dbReference type="GO" id="GO:0060963">
    <property type="term" value="P:positive regulation of ribosomal protein gene transcription by RNA polymerase II"/>
    <property type="evidence" value="ECO:0007669"/>
    <property type="project" value="TreeGrafter"/>
</dbReference>
<dbReference type="GO" id="GO:0000978">
    <property type="term" value="F:RNA polymerase II cis-regulatory region sequence-specific DNA binding"/>
    <property type="evidence" value="ECO:0007669"/>
    <property type="project" value="TreeGrafter"/>
</dbReference>
<feature type="region of interest" description="Disordered" evidence="2">
    <location>
        <begin position="47"/>
        <end position="131"/>
    </location>
</feature>
<dbReference type="AlphaFoldDB" id="A0A1E4TXI0"/>